<dbReference type="Pfam" id="PF13556">
    <property type="entry name" value="HTH_30"/>
    <property type="match status" value="2"/>
</dbReference>
<keyword evidence="3" id="KW-1185">Reference proteome</keyword>
<dbReference type="Gene3D" id="1.10.10.2840">
    <property type="entry name" value="PucR C-terminal helix-turn-helix domain"/>
    <property type="match status" value="2"/>
</dbReference>
<name>A0A2M8LU12_9ACTN</name>
<feature type="domain" description="PucR C-terminal helix-turn-helix" evidence="1">
    <location>
        <begin position="333"/>
        <end position="380"/>
    </location>
</feature>
<evidence type="ECO:0000313" key="3">
    <source>
        <dbReference type="Proteomes" id="UP000230407"/>
    </source>
</evidence>
<dbReference type="InterPro" id="IPR051448">
    <property type="entry name" value="CdaR-like_regulators"/>
</dbReference>
<dbReference type="InterPro" id="IPR025736">
    <property type="entry name" value="PucR_C-HTH_dom"/>
</dbReference>
<organism evidence="2 3">
    <name type="scientific">Streptomyces carminius</name>
    <dbReference type="NCBI Taxonomy" id="2665496"/>
    <lineage>
        <taxon>Bacteria</taxon>
        <taxon>Bacillati</taxon>
        <taxon>Actinomycetota</taxon>
        <taxon>Actinomycetes</taxon>
        <taxon>Kitasatosporales</taxon>
        <taxon>Streptomycetaceae</taxon>
        <taxon>Streptomyces</taxon>
    </lineage>
</organism>
<sequence>MPTPQVLDELLRQLRPRICQGADLDPQTLIVWLGRQLEAEIALLDRAGEVEVSTTRLTPDILASLQPVLTQLSSGQLAAAASQVGVFHVRCEALGRHVPRPVLVVSSRLPLTREALALASHVGAMVEVLRQARQADNLALRYQQAAARLRLAVFMALMTGEPTLARRMTAGAVPPLLDAERLRIHLLRCPPSDRGRLIDAHQDASGYHGRGLMVRCPVYDHHLICLLPLDHDGNYMDDRLATSLRTLVRDNPHYALGISAPVPLPATAQAYDQARHALAVAGHTPDRVADYHGRPPLAGLLPRRQALAWAHAFLEPIRAAPRLTFDITSLALNFPRSGVARLLDISRNTVTTHLRRAQDALGLDLQDPRSRAELALALAIADLPLPDGNTAAEQVPPPSVDSLLSTEAAITWAHAFLQPLQPGTDRTVHQTLRAWIEAGTDAQRTAQNLGISRATVRAHLRTAEQLLKRSLLPPGPGTHELVHAFHIADRAP</sequence>
<evidence type="ECO:0000259" key="1">
    <source>
        <dbReference type="Pfam" id="PF13556"/>
    </source>
</evidence>
<dbReference type="PANTHER" id="PTHR33744">
    <property type="entry name" value="CARBOHYDRATE DIACID REGULATOR"/>
    <property type="match status" value="1"/>
</dbReference>
<comment type="caution">
    <text evidence="2">The sequence shown here is derived from an EMBL/GenBank/DDBJ whole genome shotgun (WGS) entry which is preliminary data.</text>
</comment>
<evidence type="ECO:0000313" key="2">
    <source>
        <dbReference type="EMBL" id="PJE95452.1"/>
    </source>
</evidence>
<accession>A0A2M8LU12</accession>
<gene>
    <name evidence="2" type="ORF">CUT44_22835</name>
</gene>
<dbReference type="InterPro" id="IPR042070">
    <property type="entry name" value="PucR_C-HTH_sf"/>
</dbReference>
<dbReference type="PANTHER" id="PTHR33744:SF1">
    <property type="entry name" value="DNA-BINDING TRANSCRIPTIONAL ACTIVATOR ADER"/>
    <property type="match status" value="1"/>
</dbReference>
<dbReference type="EMBL" id="PGGW01000065">
    <property type="protein sequence ID" value="PJE95452.1"/>
    <property type="molecule type" value="Genomic_DNA"/>
</dbReference>
<dbReference type="AlphaFoldDB" id="A0A2M8LU12"/>
<reference evidence="2 3" key="1">
    <citation type="submission" date="2017-11" db="EMBL/GenBank/DDBJ databases">
        <title>Streptomyces carmine sp. nov., a novel actinomycete isolated from Sophora alopecuroides in Xinjiang, China.</title>
        <authorList>
            <person name="Wang Y."/>
            <person name="Luo X."/>
            <person name="Wan C."/>
            <person name="Zhang L."/>
        </authorList>
    </citation>
    <scope>NUCLEOTIDE SEQUENCE [LARGE SCALE GENOMIC DNA]</scope>
    <source>
        <strain evidence="2 3">TRM SA0054</strain>
    </source>
</reference>
<feature type="domain" description="PucR C-terminal helix-turn-helix" evidence="1">
    <location>
        <begin position="430"/>
        <end position="471"/>
    </location>
</feature>
<dbReference type="Proteomes" id="UP000230407">
    <property type="component" value="Unassembled WGS sequence"/>
</dbReference>
<protein>
    <submittedName>
        <fullName evidence="2">PucR family transcriptional regulator</fullName>
    </submittedName>
</protein>
<proteinExistence type="predicted"/>